<feature type="domain" description="Apple" evidence="7">
    <location>
        <begin position="99"/>
        <end position="192"/>
    </location>
</feature>
<dbReference type="PROSITE" id="PS50948">
    <property type="entry name" value="PAN"/>
    <property type="match status" value="2"/>
</dbReference>
<dbReference type="Proteomes" id="UP000677054">
    <property type="component" value="Unassembled WGS sequence"/>
</dbReference>
<dbReference type="SMART" id="SM00473">
    <property type="entry name" value="PAN_AP"/>
    <property type="match status" value="2"/>
</dbReference>
<feature type="disulfide bond" evidence="5">
    <location>
        <begin position="204"/>
        <end position="222"/>
    </location>
</feature>
<dbReference type="CDD" id="cd00190">
    <property type="entry name" value="Tryp_SPc"/>
    <property type="match status" value="1"/>
</dbReference>
<dbReference type="CDD" id="cd00112">
    <property type="entry name" value="LDLa"/>
    <property type="match status" value="1"/>
</dbReference>
<dbReference type="AlphaFoldDB" id="A0A7R9A1Y4"/>
<evidence type="ECO:0000259" key="7">
    <source>
        <dbReference type="PROSITE" id="PS50948"/>
    </source>
</evidence>
<dbReference type="SUPFAM" id="SSF50494">
    <property type="entry name" value="Trypsin-like serine proteases"/>
    <property type="match status" value="1"/>
</dbReference>
<gene>
    <name evidence="8" type="ORF">DSTB1V02_LOCUS83</name>
</gene>
<dbReference type="SMART" id="SM00192">
    <property type="entry name" value="LDLa"/>
    <property type="match status" value="2"/>
</dbReference>
<protein>
    <submittedName>
        <fullName evidence="8">Uncharacterized protein</fullName>
    </submittedName>
</protein>
<evidence type="ECO:0000259" key="6">
    <source>
        <dbReference type="PROSITE" id="PS50240"/>
    </source>
</evidence>
<accession>A0A7R9A1Y4</accession>
<dbReference type="PROSITE" id="PS50068">
    <property type="entry name" value="LDLRA_2"/>
    <property type="match status" value="1"/>
</dbReference>
<dbReference type="InterPro" id="IPR003609">
    <property type="entry name" value="Pan_app"/>
</dbReference>
<dbReference type="Pfam" id="PF00057">
    <property type="entry name" value="Ldl_recept_a"/>
    <property type="match status" value="1"/>
</dbReference>
<sequence>MALSPITWGYASSSLMSDQFTPFTRPSNSAPLIISMPLLFQRLFWLLQLLAVSHAQSGRHCDVALVTCKHQTDRVCFINAQLCDGVLSCFLSGSDEEKCDQDITNLFEVRSGYKVDTGFIKHGSDLFAEWNTVSLQACHKLCLEAAFGRKKYCGGFAYNSIDKTCELYSGHFLSTKAQLSLTLYWNFYSLKDRGVICPEQHYKCSLGECVNAIHLCDDTQDCANRYDEELCKHIFSLFNRSTTLSFKKTPNEFNLVTLQGCARICFEDPPCSGFAYAHETQTCLTECVRSDEKPTCSSVIRHQLLKSRAFLLYILDEEALNASFSLTPQLRGNANDSITLPPSFPPSDDEMQIFPGACGQRKVDSIPHLLPLVINSEPVVQSGLYPWQAQIRRYESKTGTFTHRCGAAIIDTENDIALLRVQKKDGSSIKFGKGVQPACLPEHGFEVPAGTSCTVSGFGVYDELGNVSLSRYLRAANVKIVSEEECEEKTGLTDHKDKLCAEGEGDPCRGDSGGPLVCELNGKFVLVGIVSFSVGKCARPGVPSIYTKVSSYTSWIRKSMISMAENSKLVRKDPKE</sequence>
<dbReference type="GO" id="GO:0007599">
    <property type="term" value="P:hemostasis"/>
    <property type="evidence" value="ECO:0007669"/>
    <property type="project" value="UniProtKB-KW"/>
</dbReference>
<dbReference type="InterPro" id="IPR001314">
    <property type="entry name" value="Peptidase_S1A"/>
</dbReference>
<feature type="disulfide bond" evidence="5">
    <location>
        <begin position="216"/>
        <end position="231"/>
    </location>
</feature>
<dbReference type="InterPro" id="IPR033116">
    <property type="entry name" value="TRYPSIN_SER"/>
</dbReference>
<dbReference type="PRINTS" id="PR00722">
    <property type="entry name" value="CHYMOTRYPSIN"/>
</dbReference>
<evidence type="ECO:0000256" key="2">
    <source>
        <dbReference type="ARBA" id="ARBA00022737"/>
    </source>
</evidence>
<proteinExistence type="inferred from homology"/>
<dbReference type="InterPro" id="IPR023415">
    <property type="entry name" value="LDLR_class-A_CS"/>
</dbReference>
<dbReference type="PROSITE" id="PS00135">
    <property type="entry name" value="TRYPSIN_SER"/>
    <property type="match status" value="1"/>
</dbReference>
<dbReference type="SMART" id="SM00020">
    <property type="entry name" value="Tryp_SPc"/>
    <property type="match status" value="1"/>
</dbReference>
<dbReference type="EMBL" id="LR899522">
    <property type="protein sequence ID" value="CAD7240046.1"/>
    <property type="molecule type" value="Genomic_DNA"/>
</dbReference>
<feature type="domain" description="Apple" evidence="7">
    <location>
        <begin position="231"/>
        <end position="296"/>
    </location>
</feature>
<dbReference type="InterPro" id="IPR002172">
    <property type="entry name" value="LDrepeatLR_classA_rpt"/>
</dbReference>
<dbReference type="PROSITE" id="PS50240">
    <property type="entry name" value="TRYPSIN_DOM"/>
    <property type="match status" value="1"/>
</dbReference>
<keyword evidence="1" id="KW-0356">Hemostasis</keyword>
<dbReference type="Pfam" id="PF00024">
    <property type="entry name" value="PAN_1"/>
    <property type="match status" value="1"/>
</dbReference>
<dbReference type="SUPFAM" id="SSF57414">
    <property type="entry name" value="Hairpin loop containing domain-like"/>
    <property type="match status" value="1"/>
</dbReference>
<dbReference type="GO" id="GO:0006508">
    <property type="term" value="P:proteolysis"/>
    <property type="evidence" value="ECO:0007669"/>
    <property type="project" value="InterPro"/>
</dbReference>
<keyword evidence="9" id="KW-1185">Reference proteome</keyword>
<dbReference type="InterPro" id="IPR043504">
    <property type="entry name" value="Peptidase_S1_PA_chymotrypsin"/>
</dbReference>
<dbReference type="PROSITE" id="PS01209">
    <property type="entry name" value="LDLRA_1"/>
    <property type="match status" value="1"/>
</dbReference>
<dbReference type="GO" id="GO:0004252">
    <property type="term" value="F:serine-type endopeptidase activity"/>
    <property type="evidence" value="ECO:0007669"/>
    <property type="project" value="InterPro"/>
</dbReference>
<name>A0A7R9A1Y4_9CRUS</name>
<dbReference type="PANTHER" id="PTHR24252">
    <property type="entry name" value="ACROSIN-RELATED"/>
    <property type="match status" value="1"/>
</dbReference>
<dbReference type="SUPFAM" id="SSF57424">
    <property type="entry name" value="LDL receptor-like module"/>
    <property type="match status" value="1"/>
</dbReference>
<evidence type="ECO:0000256" key="4">
    <source>
        <dbReference type="ARBA" id="ARBA00024195"/>
    </source>
</evidence>
<dbReference type="InterPro" id="IPR001254">
    <property type="entry name" value="Trypsin_dom"/>
</dbReference>
<dbReference type="InterPro" id="IPR036055">
    <property type="entry name" value="LDL_receptor-like_sf"/>
</dbReference>
<dbReference type="OrthoDB" id="6380398at2759"/>
<comment type="similarity">
    <text evidence="4">Belongs to the peptidase S1 family. CLIP subfamily.</text>
</comment>
<evidence type="ECO:0000313" key="9">
    <source>
        <dbReference type="Proteomes" id="UP000677054"/>
    </source>
</evidence>
<keyword evidence="3 5" id="KW-1015">Disulfide bond</keyword>
<dbReference type="FunFam" id="2.40.10.10:FF:000002">
    <property type="entry name" value="Transmembrane protease serine"/>
    <property type="match status" value="1"/>
</dbReference>
<reference evidence="8" key="1">
    <citation type="submission" date="2020-11" db="EMBL/GenBank/DDBJ databases">
        <authorList>
            <person name="Tran Van P."/>
        </authorList>
    </citation>
    <scope>NUCLEOTIDE SEQUENCE</scope>
</reference>
<dbReference type="Gene3D" id="4.10.400.10">
    <property type="entry name" value="Low-density Lipoprotein Receptor"/>
    <property type="match status" value="1"/>
</dbReference>
<organism evidence="8">
    <name type="scientific">Darwinula stevensoni</name>
    <dbReference type="NCBI Taxonomy" id="69355"/>
    <lineage>
        <taxon>Eukaryota</taxon>
        <taxon>Metazoa</taxon>
        <taxon>Ecdysozoa</taxon>
        <taxon>Arthropoda</taxon>
        <taxon>Crustacea</taxon>
        <taxon>Oligostraca</taxon>
        <taxon>Ostracoda</taxon>
        <taxon>Podocopa</taxon>
        <taxon>Podocopida</taxon>
        <taxon>Darwinulocopina</taxon>
        <taxon>Darwinuloidea</taxon>
        <taxon>Darwinulidae</taxon>
        <taxon>Darwinula</taxon>
    </lineage>
</organism>
<dbReference type="Pfam" id="PF00089">
    <property type="entry name" value="Trypsin"/>
    <property type="match status" value="1"/>
</dbReference>
<evidence type="ECO:0000256" key="3">
    <source>
        <dbReference type="ARBA" id="ARBA00023157"/>
    </source>
</evidence>
<dbReference type="EMBL" id="CAJPEV010000005">
    <property type="protein sequence ID" value="CAG0878560.1"/>
    <property type="molecule type" value="Genomic_DNA"/>
</dbReference>
<evidence type="ECO:0000313" key="8">
    <source>
        <dbReference type="EMBL" id="CAD7240046.1"/>
    </source>
</evidence>
<evidence type="ECO:0000256" key="5">
    <source>
        <dbReference type="PROSITE-ProRule" id="PRU00124"/>
    </source>
</evidence>
<evidence type="ECO:0000256" key="1">
    <source>
        <dbReference type="ARBA" id="ARBA00022696"/>
    </source>
</evidence>
<feature type="domain" description="Peptidase S1" evidence="6">
    <location>
        <begin position="413"/>
        <end position="561"/>
    </location>
</feature>
<keyword evidence="2" id="KW-0677">Repeat</keyword>
<dbReference type="PANTHER" id="PTHR24252:SF7">
    <property type="entry name" value="HYALIN"/>
    <property type="match status" value="1"/>
</dbReference>
<feature type="disulfide bond" evidence="5">
    <location>
        <begin position="197"/>
        <end position="209"/>
    </location>
</feature>
<dbReference type="InterPro" id="IPR009003">
    <property type="entry name" value="Peptidase_S1_PA"/>
</dbReference>
<dbReference type="Gene3D" id="2.40.10.10">
    <property type="entry name" value="Trypsin-like serine proteases"/>
    <property type="match status" value="1"/>
</dbReference>